<feature type="transmembrane region" description="Helical" evidence="1">
    <location>
        <begin position="126"/>
        <end position="149"/>
    </location>
</feature>
<keyword evidence="1" id="KW-0472">Membrane</keyword>
<organism evidence="2 3">
    <name type="scientific">Candidatus Bacteroides merdipullorum</name>
    <dbReference type="NCBI Taxonomy" id="2838474"/>
    <lineage>
        <taxon>Bacteria</taxon>
        <taxon>Pseudomonadati</taxon>
        <taxon>Bacteroidota</taxon>
        <taxon>Bacteroidia</taxon>
        <taxon>Bacteroidales</taxon>
        <taxon>Bacteroidaceae</taxon>
        <taxon>Bacteroides</taxon>
    </lineage>
</organism>
<dbReference type="GO" id="GO:0016780">
    <property type="term" value="F:phosphotransferase activity, for other substituted phosphate groups"/>
    <property type="evidence" value="ECO:0007669"/>
    <property type="project" value="InterPro"/>
</dbReference>
<feature type="transmembrane region" description="Helical" evidence="1">
    <location>
        <begin position="93"/>
        <end position="114"/>
    </location>
</feature>
<keyword evidence="1" id="KW-1133">Transmembrane helix</keyword>
<reference evidence="2" key="1">
    <citation type="journal article" date="2021" name="PeerJ">
        <title>Extensive microbial diversity within the chicken gut microbiome revealed by metagenomics and culture.</title>
        <authorList>
            <person name="Gilroy R."/>
            <person name="Ravi A."/>
            <person name="Getino M."/>
            <person name="Pursley I."/>
            <person name="Horton D.L."/>
            <person name="Alikhan N.F."/>
            <person name="Baker D."/>
            <person name="Gharbi K."/>
            <person name="Hall N."/>
            <person name="Watson M."/>
            <person name="Adriaenssens E.M."/>
            <person name="Foster-Nyarko E."/>
            <person name="Jarju S."/>
            <person name="Secka A."/>
            <person name="Antonio M."/>
            <person name="Oren A."/>
            <person name="Chaudhuri R.R."/>
            <person name="La Ragione R."/>
            <person name="Hildebrand F."/>
            <person name="Pallen M.J."/>
        </authorList>
    </citation>
    <scope>NUCLEOTIDE SEQUENCE</scope>
    <source>
        <strain evidence="2">ChiHjej12B11-24981</strain>
    </source>
</reference>
<protein>
    <submittedName>
        <fullName evidence="2">CDP-alcohol phosphatidyltransferase family protein</fullName>
    </submittedName>
</protein>
<dbReference type="InterPro" id="IPR043130">
    <property type="entry name" value="CDP-OH_PTrfase_TM_dom"/>
</dbReference>
<accession>A0A9D2A2C0</accession>
<dbReference type="GO" id="GO:0008654">
    <property type="term" value="P:phospholipid biosynthetic process"/>
    <property type="evidence" value="ECO:0007669"/>
    <property type="project" value="InterPro"/>
</dbReference>
<dbReference type="AlphaFoldDB" id="A0A9D2A2C0"/>
<keyword evidence="1" id="KW-0812">Transmembrane</keyword>
<dbReference type="Proteomes" id="UP000824023">
    <property type="component" value="Unassembled WGS sequence"/>
</dbReference>
<comment type="caution">
    <text evidence="2">The sequence shown here is derived from an EMBL/GenBank/DDBJ whole genome shotgun (WGS) entry which is preliminary data.</text>
</comment>
<evidence type="ECO:0000313" key="2">
    <source>
        <dbReference type="EMBL" id="HIZ00958.1"/>
    </source>
</evidence>
<dbReference type="EMBL" id="DXCK01000031">
    <property type="protein sequence ID" value="HIZ00958.1"/>
    <property type="molecule type" value="Genomic_DNA"/>
</dbReference>
<dbReference type="GO" id="GO:0016020">
    <property type="term" value="C:membrane"/>
    <property type="evidence" value="ECO:0007669"/>
    <property type="project" value="InterPro"/>
</dbReference>
<feature type="transmembrane region" description="Helical" evidence="1">
    <location>
        <begin position="184"/>
        <end position="210"/>
    </location>
</feature>
<reference evidence="2" key="2">
    <citation type="submission" date="2021-04" db="EMBL/GenBank/DDBJ databases">
        <authorList>
            <person name="Gilroy R."/>
        </authorList>
    </citation>
    <scope>NUCLEOTIDE SEQUENCE</scope>
    <source>
        <strain evidence="2">ChiHjej12B11-24981</strain>
    </source>
</reference>
<name>A0A9D2A2C0_9BACE</name>
<dbReference type="Gene3D" id="1.20.120.1760">
    <property type="match status" value="1"/>
</dbReference>
<proteinExistence type="predicted"/>
<gene>
    <name evidence="2" type="ORF">H9819_01725</name>
</gene>
<dbReference type="InterPro" id="IPR000462">
    <property type="entry name" value="CDP-OH_P_trans"/>
</dbReference>
<feature type="transmembrane region" description="Helical" evidence="1">
    <location>
        <begin position="37"/>
        <end position="56"/>
    </location>
</feature>
<sequence>MGKETSRRIQTSILNSAEKKVLIWLARRQPRWMTSDALTYLGVFGSLLFVVGGVLSNRCVEWLWLSSFGLFIHWYGDSLDGTLARVRNTQRPVYGFFIDHTLDAITTFFIFLGAGLSPVLRMDVSLLGLAGYLCLAIYTYVCTILKGEFRLTYAAFGPTEFRLLLILINTVFIYAPWAKLRFDVGGGIVLGTFDFVGLGVAAILFLIFLVQFLRDKRELGAQDPLRPFDGGE</sequence>
<feature type="transmembrane region" description="Helical" evidence="1">
    <location>
        <begin position="62"/>
        <end position="81"/>
    </location>
</feature>
<dbReference type="Pfam" id="PF01066">
    <property type="entry name" value="CDP-OH_P_transf"/>
    <property type="match status" value="1"/>
</dbReference>
<evidence type="ECO:0000313" key="3">
    <source>
        <dbReference type="Proteomes" id="UP000824023"/>
    </source>
</evidence>
<evidence type="ECO:0000256" key="1">
    <source>
        <dbReference type="SAM" id="Phobius"/>
    </source>
</evidence>
<feature type="transmembrane region" description="Helical" evidence="1">
    <location>
        <begin position="161"/>
        <end position="178"/>
    </location>
</feature>